<proteinExistence type="predicted"/>
<dbReference type="Proteomes" id="UP001187682">
    <property type="component" value="Unassembled WGS sequence"/>
</dbReference>
<reference evidence="2" key="1">
    <citation type="submission" date="2018-03" db="EMBL/GenBank/DDBJ databases">
        <authorList>
            <person name="Guldener U."/>
        </authorList>
    </citation>
    <scope>NUCLEOTIDE SEQUENCE</scope>
</reference>
<sequence length="225" mass="24341">MRMPDATSKSFPGGASDKILAFIAVALQRSEELGSAPDKGQGESEEYIQIRREALQARIEHGRIEHGRIEKYEKRSSALKKPSSLTKPSAMKQLSAAKPSSGTRKHPAKKSSSGIKKSPAKNEAASDHIAGSSAPDFCTEDVLSLLRHLNQAREANTEAIKANTKATKAHTEAIDAQTKELSLFRRLVQESEANAQTKLQENGADSPNAEIAPTQSAGRLGWLWS</sequence>
<organism evidence="2 3">
    <name type="scientific">Cephalotrichum gorgonifer</name>
    <dbReference type="NCBI Taxonomy" id="2041049"/>
    <lineage>
        <taxon>Eukaryota</taxon>
        <taxon>Fungi</taxon>
        <taxon>Dikarya</taxon>
        <taxon>Ascomycota</taxon>
        <taxon>Pezizomycotina</taxon>
        <taxon>Sordariomycetes</taxon>
        <taxon>Hypocreomycetidae</taxon>
        <taxon>Microascales</taxon>
        <taxon>Microascaceae</taxon>
        <taxon>Cephalotrichum</taxon>
    </lineage>
</organism>
<feature type="region of interest" description="Disordered" evidence="1">
    <location>
        <begin position="59"/>
        <end position="135"/>
    </location>
</feature>
<evidence type="ECO:0000313" key="3">
    <source>
        <dbReference type="Proteomes" id="UP001187682"/>
    </source>
</evidence>
<accession>A0AAE8MYH3</accession>
<dbReference type="AlphaFoldDB" id="A0AAE8MYH3"/>
<name>A0AAE8MYH3_9PEZI</name>
<evidence type="ECO:0000313" key="2">
    <source>
        <dbReference type="EMBL" id="SPO01556.1"/>
    </source>
</evidence>
<keyword evidence="3" id="KW-1185">Reference proteome</keyword>
<protein>
    <submittedName>
        <fullName evidence="2">Uncharacterized protein</fullName>
    </submittedName>
</protein>
<feature type="compositionally biased region" description="Polar residues" evidence="1">
    <location>
        <begin position="194"/>
        <end position="205"/>
    </location>
</feature>
<dbReference type="EMBL" id="ONZQ02000005">
    <property type="protein sequence ID" value="SPO01556.1"/>
    <property type="molecule type" value="Genomic_DNA"/>
</dbReference>
<gene>
    <name evidence="2" type="ORF">DNG_04229</name>
</gene>
<feature type="compositionally biased region" description="Basic and acidic residues" evidence="1">
    <location>
        <begin position="59"/>
        <end position="76"/>
    </location>
</feature>
<comment type="caution">
    <text evidence="2">The sequence shown here is derived from an EMBL/GenBank/DDBJ whole genome shotgun (WGS) entry which is preliminary data.</text>
</comment>
<evidence type="ECO:0000256" key="1">
    <source>
        <dbReference type="SAM" id="MobiDB-lite"/>
    </source>
</evidence>
<feature type="region of interest" description="Disordered" evidence="1">
    <location>
        <begin position="194"/>
        <end position="225"/>
    </location>
</feature>